<reference evidence="2" key="1">
    <citation type="journal article" date="2012" name="J. Bacteriol.">
        <title>Revised Genome Sequence of Burkholderia thailandensis MSMB43 with Improved Annotation.</title>
        <authorList>
            <person name="Zhuo Y."/>
            <person name="Liu L."/>
            <person name="Wang Q."/>
            <person name="Liu X."/>
            <person name="Ren B."/>
            <person name="Liu M."/>
            <person name="Ni P."/>
            <person name="Cheng Y.Q."/>
            <person name="Zhang L."/>
        </authorList>
    </citation>
    <scope>NUCLEOTIDE SEQUENCE [LARGE SCALE GENOMIC DNA]</scope>
    <source>
        <strain evidence="2">MSMB43</strain>
    </source>
</reference>
<gene>
    <name evidence="1" type="ORF">A33K_18081</name>
</gene>
<name>A0ABN0FYP1_9BURK</name>
<dbReference type="Proteomes" id="UP000004682">
    <property type="component" value="Unassembled WGS sequence"/>
</dbReference>
<evidence type="ECO:0000313" key="1">
    <source>
        <dbReference type="EMBL" id="EIP85132.1"/>
    </source>
</evidence>
<accession>A0ABN0FYP1</accession>
<dbReference type="EMBL" id="JH692068">
    <property type="protein sequence ID" value="EIP85132.1"/>
    <property type="molecule type" value="Genomic_DNA"/>
</dbReference>
<proteinExistence type="predicted"/>
<keyword evidence="2" id="KW-1185">Reference proteome</keyword>
<organism evidence="1 2">
    <name type="scientific">Burkholderia humptydooensis MSMB43</name>
    <dbReference type="NCBI Taxonomy" id="441157"/>
    <lineage>
        <taxon>Bacteria</taxon>
        <taxon>Pseudomonadati</taxon>
        <taxon>Pseudomonadota</taxon>
        <taxon>Betaproteobacteria</taxon>
        <taxon>Burkholderiales</taxon>
        <taxon>Burkholderiaceae</taxon>
        <taxon>Burkholderia</taxon>
        <taxon>pseudomallei group</taxon>
    </lineage>
</organism>
<sequence>MSAVSFTPAHAGGERGACMRRVCSLAPFRTDCRVKICYNLLLGTTDETSYSGGFTRYAAPGAAFVD</sequence>
<evidence type="ECO:0000313" key="2">
    <source>
        <dbReference type="Proteomes" id="UP000004682"/>
    </source>
</evidence>
<protein>
    <submittedName>
        <fullName evidence="1">Uncharacterized protein</fullName>
    </submittedName>
</protein>